<proteinExistence type="predicted"/>
<evidence type="ECO:0000313" key="1">
    <source>
        <dbReference type="EMBL" id="CAK9165652.1"/>
    </source>
</evidence>
<dbReference type="AlphaFoldDB" id="A0ABC8T8B6"/>
<name>A0ABC8T8B6_9AQUA</name>
<reference evidence="1 2" key="1">
    <citation type="submission" date="2024-02" db="EMBL/GenBank/DDBJ databases">
        <authorList>
            <person name="Vignale AGUSTIN F."/>
            <person name="Sosa J E."/>
            <person name="Modenutti C."/>
        </authorList>
    </citation>
    <scope>NUCLEOTIDE SEQUENCE [LARGE SCALE GENOMIC DNA]</scope>
</reference>
<keyword evidence="2" id="KW-1185">Reference proteome</keyword>
<dbReference type="Proteomes" id="UP001642360">
    <property type="component" value="Unassembled WGS sequence"/>
</dbReference>
<comment type="caution">
    <text evidence="1">The sequence shown here is derived from an EMBL/GenBank/DDBJ whole genome shotgun (WGS) entry which is preliminary data.</text>
</comment>
<gene>
    <name evidence="1" type="ORF">ILEXP_LOCUS34825</name>
</gene>
<dbReference type="EMBL" id="CAUOFW020004436">
    <property type="protein sequence ID" value="CAK9165652.1"/>
    <property type="molecule type" value="Genomic_DNA"/>
</dbReference>
<sequence>MVSYLKVKEQSLKGVQISISEDQSKEMNKEQRIVGAQTIDSAVKEQGTASGLPMESISDEVFKEKGVVDVDVVKGYDGGGSFLQSNKEEMVLEDEQVDGVLKETLPGS</sequence>
<organism evidence="1 2">
    <name type="scientific">Ilex paraguariensis</name>
    <name type="common">yerba mate</name>
    <dbReference type="NCBI Taxonomy" id="185542"/>
    <lineage>
        <taxon>Eukaryota</taxon>
        <taxon>Viridiplantae</taxon>
        <taxon>Streptophyta</taxon>
        <taxon>Embryophyta</taxon>
        <taxon>Tracheophyta</taxon>
        <taxon>Spermatophyta</taxon>
        <taxon>Magnoliopsida</taxon>
        <taxon>eudicotyledons</taxon>
        <taxon>Gunneridae</taxon>
        <taxon>Pentapetalae</taxon>
        <taxon>asterids</taxon>
        <taxon>campanulids</taxon>
        <taxon>Aquifoliales</taxon>
        <taxon>Aquifoliaceae</taxon>
        <taxon>Ilex</taxon>
    </lineage>
</organism>
<accession>A0ABC8T8B6</accession>
<evidence type="ECO:0000313" key="2">
    <source>
        <dbReference type="Proteomes" id="UP001642360"/>
    </source>
</evidence>
<protein>
    <submittedName>
        <fullName evidence="1">Uncharacterized protein</fullName>
    </submittedName>
</protein>